<accession>A0A444U965</accession>
<sequence length="68" mass="7658">MSWVFKKEPESIFSLLAAWRQATEREFECGLTGPKSQLEEEMEAAAVPTQHSGKQSRVKTPCFNGKVN</sequence>
<feature type="region of interest" description="Disordered" evidence="1">
    <location>
        <begin position="45"/>
        <end position="68"/>
    </location>
</feature>
<gene>
    <name evidence="2" type="ORF">EOD39_16636</name>
</gene>
<protein>
    <submittedName>
        <fullName evidence="2">Uncharacterized protein</fullName>
    </submittedName>
</protein>
<reference evidence="2 3" key="1">
    <citation type="submission" date="2019-01" db="EMBL/GenBank/DDBJ databases">
        <title>Draft Genome and Complete Hox-Cluster Characterization of the Sterlet Sturgeon (Acipenser ruthenus).</title>
        <authorList>
            <person name="Wei Q."/>
        </authorList>
    </citation>
    <scope>NUCLEOTIDE SEQUENCE [LARGE SCALE GENOMIC DNA]</scope>
    <source>
        <strain evidence="2">WHYD16114868_AA</strain>
        <tissue evidence="2">Blood</tissue>
    </source>
</reference>
<name>A0A444U965_ACIRT</name>
<keyword evidence="3" id="KW-1185">Reference proteome</keyword>
<evidence type="ECO:0000313" key="2">
    <source>
        <dbReference type="EMBL" id="RXM31714.1"/>
    </source>
</evidence>
<evidence type="ECO:0000313" key="3">
    <source>
        <dbReference type="Proteomes" id="UP000289886"/>
    </source>
</evidence>
<evidence type="ECO:0000256" key="1">
    <source>
        <dbReference type="SAM" id="MobiDB-lite"/>
    </source>
</evidence>
<proteinExistence type="predicted"/>
<comment type="caution">
    <text evidence="2">The sequence shown here is derived from an EMBL/GenBank/DDBJ whole genome shotgun (WGS) entry which is preliminary data.</text>
</comment>
<dbReference type="EMBL" id="SCEB01215020">
    <property type="protein sequence ID" value="RXM31714.1"/>
    <property type="molecule type" value="Genomic_DNA"/>
</dbReference>
<dbReference type="Proteomes" id="UP000289886">
    <property type="component" value="Unassembled WGS sequence"/>
</dbReference>
<organism evidence="2 3">
    <name type="scientific">Acipenser ruthenus</name>
    <name type="common">Sterlet sturgeon</name>
    <dbReference type="NCBI Taxonomy" id="7906"/>
    <lineage>
        <taxon>Eukaryota</taxon>
        <taxon>Metazoa</taxon>
        <taxon>Chordata</taxon>
        <taxon>Craniata</taxon>
        <taxon>Vertebrata</taxon>
        <taxon>Euteleostomi</taxon>
        <taxon>Actinopterygii</taxon>
        <taxon>Chondrostei</taxon>
        <taxon>Acipenseriformes</taxon>
        <taxon>Acipenseridae</taxon>
        <taxon>Acipenser</taxon>
    </lineage>
</organism>
<dbReference type="AlphaFoldDB" id="A0A444U965"/>